<evidence type="ECO:0000313" key="2">
    <source>
        <dbReference type="Proteomes" id="UP001203004"/>
    </source>
</evidence>
<reference evidence="1 2" key="1">
    <citation type="submission" date="2022-05" db="EMBL/GenBank/DDBJ databases">
        <title>Sporolactobacillus sp nov CPB3-1, isolated from tree bark (Mangifera indica L.).</title>
        <authorList>
            <person name="Phuengjayaem S."/>
            <person name="Tanasupawat S."/>
        </authorList>
    </citation>
    <scope>NUCLEOTIDE SEQUENCE [LARGE SCALE GENOMIC DNA]</scope>
    <source>
        <strain evidence="1 2">CPB3-1</strain>
    </source>
</reference>
<keyword evidence="2" id="KW-1185">Reference proteome</keyword>
<comment type="caution">
    <text evidence="1">The sequence shown here is derived from an EMBL/GenBank/DDBJ whole genome shotgun (WGS) entry which is preliminary data.</text>
</comment>
<dbReference type="EMBL" id="JAMAST010000005">
    <property type="protein sequence ID" value="MCL1631642.1"/>
    <property type="molecule type" value="Genomic_DNA"/>
</dbReference>
<dbReference type="Proteomes" id="UP001203004">
    <property type="component" value="Unassembled WGS sequence"/>
</dbReference>
<dbReference type="RefSeq" id="WP_249100027.1">
    <property type="nucleotide sequence ID" value="NZ_JAMAST010000005.1"/>
</dbReference>
<sequence length="104" mass="11340">MQVLTCENQSILKEQLYQDDCQTIMHLSLQKGQQIPEHHGGNAEVTVIPVRGAIVFTASGQAELLVPGKLVHLNAQELHSLRAEEDSDVVLVKSARAAGVVREC</sequence>
<evidence type="ECO:0008006" key="3">
    <source>
        <dbReference type="Google" id="ProtNLM"/>
    </source>
</evidence>
<organism evidence="1 2">
    <name type="scientific">Sporolactobacillus mangiferae</name>
    <dbReference type="NCBI Taxonomy" id="2940498"/>
    <lineage>
        <taxon>Bacteria</taxon>
        <taxon>Bacillati</taxon>
        <taxon>Bacillota</taxon>
        <taxon>Bacilli</taxon>
        <taxon>Bacillales</taxon>
        <taxon>Sporolactobacillaceae</taxon>
        <taxon>Sporolactobacillus</taxon>
    </lineage>
</organism>
<dbReference type="InterPro" id="IPR014710">
    <property type="entry name" value="RmlC-like_jellyroll"/>
</dbReference>
<protein>
    <recommendedName>
        <fullName evidence="3">Cupin</fullName>
    </recommendedName>
</protein>
<accession>A0ABT0M9V5</accession>
<dbReference type="Gene3D" id="2.60.120.10">
    <property type="entry name" value="Jelly Rolls"/>
    <property type="match status" value="1"/>
</dbReference>
<dbReference type="SUPFAM" id="SSF51182">
    <property type="entry name" value="RmlC-like cupins"/>
    <property type="match status" value="1"/>
</dbReference>
<proteinExistence type="predicted"/>
<gene>
    <name evidence="1" type="ORF">M3N64_06730</name>
</gene>
<name>A0ABT0M9V5_9BACL</name>
<evidence type="ECO:0000313" key="1">
    <source>
        <dbReference type="EMBL" id="MCL1631642.1"/>
    </source>
</evidence>
<dbReference type="InterPro" id="IPR011051">
    <property type="entry name" value="RmlC_Cupin_sf"/>
</dbReference>